<dbReference type="AlphaFoldDB" id="Q01VG4"/>
<dbReference type="InParanoid" id="Q01VG4"/>
<evidence type="ECO:0000256" key="1">
    <source>
        <dbReference type="SAM" id="SignalP"/>
    </source>
</evidence>
<feature type="signal peptide" evidence="1">
    <location>
        <begin position="1"/>
        <end position="19"/>
    </location>
</feature>
<reference evidence="2" key="1">
    <citation type="submission" date="2006-10" db="EMBL/GenBank/DDBJ databases">
        <title>Complete sequence of Solibacter usitatus Ellin6076.</title>
        <authorList>
            <consortium name="US DOE Joint Genome Institute"/>
            <person name="Copeland A."/>
            <person name="Lucas S."/>
            <person name="Lapidus A."/>
            <person name="Barry K."/>
            <person name="Detter J.C."/>
            <person name="Glavina del Rio T."/>
            <person name="Hammon N."/>
            <person name="Israni S."/>
            <person name="Dalin E."/>
            <person name="Tice H."/>
            <person name="Pitluck S."/>
            <person name="Thompson L.S."/>
            <person name="Brettin T."/>
            <person name="Bruce D."/>
            <person name="Han C."/>
            <person name="Tapia R."/>
            <person name="Gilna P."/>
            <person name="Schmutz J."/>
            <person name="Larimer F."/>
            <person name="Land M."/>
            <person name="Hauser L."/>
            <person name="Kyrpides N."/>
            <person name="Mikhailova N."/>
            <person name="Janssen P.H."/>
            <person name="Kuske C.R."/>
            <person name="Richardson P."/>
        </authorList>
    </citation>
    <scope>NUCLEOTIDE SEQUENCE</scope>
    <source>
        <strain evidence="2">Ellin6076</strain>
    </source>
</reference>
<dbReference type="STRING" id="234267.Acid_5402"/>
<dbReference type="eggNOG" id="COG3637">
    <property type="taxonomic scope" value="Bacteria"/>
</dbReference>
<feature type="chain" id="PRO_5004162531" evidence="1">
    <location>
        <begin position="20"/>
        <end position="290"/>
    </location>
</feature>
<name>Q01VG4_SOLUE</name>
<proteinExistence type="predicted"/>
<protein>
    <submittedName>
        <fullName evidence="2">Putative neuromedin U</fullName>
    </submittedName>
</protein>
<dbReference type="HOGENOM" id="CLU_072059_2_0_0"/>
<organism evidence="2">
    <name type="scientific">Solibacter usitatus (strain Ellin6076)</name>
    <dbReference type="NCBI Taxonomy" id="234267"/>
    <lineage>
        <taxon>Bacteria</taxon>
        <taxon>Pseudomonadati</taxon>
        <taxon>Acidobacteriota</taxon>
        <taxon>Terriglobia</taxon>
        <taxon>Bryobacterales</taxon>
        <taxon>Solibacteraceae</taxon>
        <taxon>Candidatus Solibacter</taxon>
    </lineage>
</organism>
<evidence type="ECO:0000313" key="2">
    <source>
        <dbReference type="EMBL" id="ABJ86351.1"/>
    </source>
</evidence>
<dbReference type="KEGG" id="sus:Acid_5402"/>
<sequence precursor="true">MQMMRFCFQVLACASLLSAQGGPDGGKVLTTFQNPVGDLISVPFQNNINFPIGEFSRIQDVLNIQPVVPIKLSEDWLLISRWIMPVVYQPNLGSACRSSGPTAADVCDFRERNSAPDGGANGLGDINPTFFLSPTHPGKLIWGFGPTFLAPTATDATLGQGKWGAGPSVVLLVQPKHWTVGVLANNIWSFAGNQGRPRVNQFLTQYFITRNFEHGWFLTSAPILTANWRAPSDNQWLVPFGGGFGKMTRLFSQPMVWQMHLYYNAVHPSDLPYPKWQVRLQVALLFPSQK</sequence>
<accession>Q01VG4</accession>
<gene>
    <name evidence="2" type="ordered locus">Acid_5402</name>
</gene>
<dbReference type="EMBL" id="CP000473">
    <property type="protein sequence ID" value="ABJ86351.1"/>
    <property type="molecule type" value="Genomic_DNA"/>
</dbReference>
<keyword evidence="1" id="KW-0732">Signal</keyword>